<evidence type="ECO:0000256" key="2">
    <source>
        <dbReference type="PIRSR" id="PIRSR600101-1"/>
    </source>
</evidence>
<dbReference type="GO" id="GO:0036374">
    <property type="term" value="F:glutathione hydrolase activity"/>
    <property type="evidence" value="ECO:0007669"/>
    <property type="project" value="InterPro"/>
</dbReference>
<dbReference type="SUPFAM" id="SSF56235">
    <property type="entry name" value="N-terminal nucleophile aminohydrolases (Ntn hydrolases)"/>
    <property type="match status" value="1"/>
</dbReference>
<dbReference type="GO" id="GO:0006751">
    <property type="term" value="P:glutathione catabolic process"/>
    <property type="evidence" value="ECO:0007669"/>
    <property type="project" value="InterPro"/>
</dbReference>
<dbReference type="EMBL" id="LR785426">
    <property type="protein sequence ID" value="CAB3248963.1"/>
    <property type="molecule type" value="mRNA"/>
</dbReference>
<evidence type="ECO:0000256" key="3">
    <source>
        <dbReference type="PIRSR" id="PIRSR600101-2"/>
    </source>
</evidence>
<dbReference type="InterPro" id="IPR029055">
    <property type="entry name" value="Ntn_hydrolases_N"/>
</dbReference>
<sequence>MNAFGPKTLLKCQKGCVASSQVLATEIGVKILKKGGNAADSAVAVAAALNLLEPCSTGLGGDAFCLFYHKASNTVKGLNASGRSPKSLTLDVVKKMGYNEENKPPVSSPLNITVPGACAGWVDCVEKFGSGKLTLQEILQPAIELAESGFQMTSPITQYHWEEGSYLLSDKKNLHGNELLVKDKSTGEFFPPKLGQTFKNPTFAQVLKSIAKHGKNGFYKGWVADAIVDTVQNMGGFLTHEDLENHKSEFVVPISIEYKGFRLWEIPPNGQGLVALEVLNILKNFNFSEMQHNSAEYLHILAEAIRLSFNDALKYCGDMDFCEPPLNLLLSEDYGQKLAKKIKKDKAMECSEIEQNGTSHGDTVYFTTADTDGNFCSFINSNYMGFGTGIVPKGCGFSLQNRGRNFTLELGHPNALEPCKRPYHTIIPAMLTDASTGEAVMSYGVMGGFMQPQGHVQVLLNMLEYGMNPQQALDAPRLLVGSGHLGAVGKVNLETGISKEVIEALKRLGHDVNGPVTGFKRALYGRGQIIANRQFWKDDATPLNCLWAGSDIRADGKAMGVETFCG</sequence>
<dbReference type="AlphaFoldDB" id="A0A6F9DE84"/>
<dbReference type="InterPro" id="IPR043137">
    <property type="entry name" value="GGT_ssub_C"/>
</dbReference>
<gene>
    <name evidence="4" type="primary">Ggt3p</name>
</gene>
<accession>A0A6F9DE84</accession>
<organism evidence="4">
    <name type="scientific">Phallusia mammillata</name>
    <dbReference type="NCBI Taxonomy" id="59560"/>
    <lineage>
        <taxon>Eukaryota</taxon>
        <taxon>Metazoa</taxon>
        <taxon>Chordata</taxon>
        <taxon>Tunicata</taxon>
        <taxon>Ascidiacea</taxon>
        <taxon>Phlebobranchia</taxon>
        <taxon>Ascidiidae</taxon>
        <taxon>Phallusia</taxon>
    </lineage>
</organism>
<dbReference type="InterPro" id="IPR043138">
    <property type="entry name" value="GGT_lsub"/>
</dbReference>
<dbReference type="PRINTS" id="PR01210">
    <property type="entry name" value="GGTRANSPTASE"/>
</dbReference>
<feature type="active site" description="Nucleophile" evidence="2">
    <location>
        <position position="363"/>
    </location>
</feature>
<dbReference type="InterPro" id="IPR052896">
    <property type="entry name" value="GGT-like_enzyme"/>
</dbReference>
<feature type="binding site" evidence="3">
    <location>
        <position position="448"/>
    </location>
    <ligand>
        <name>L-glutamate</name>
        <dbReference type="ChEBI" id="CHEBI:29985"/>
    </ligand>
</feature>
<comment type="similarity">
    <text evidence="1">Belongs to the gamma-glutamyltransferase family.</text>
</comment>
<dbReference type="Gene3D" id="3.60.20.40">
    <property type="match status" value="1"/>
</dbReference>
<protein>
    <submittedName>
        <fullName evidence="4">Gamma-glutamyltranspeptidase 3-like</fullName>
    </submittedName>
</protein>
<evidence type="ECO:0000256" key="1">
    <source>
        <dbReference type="ARBA" id="ARBA00009381"/>
    </source>
</evidence>
<name>A0A6F9DE84_9ASCI</name>
<reference evidence="4" key="1">
    <citation type="submission" date="2020-04" db="EMBL/GenBank/DDBJ databases">
        <authorList>
            <person name="Neveu A P."/>
        </authorList>
    </citation>
    <scope>NUCLEOTIDE SEQUENCE</scope>
    <source>
        <tissue evidence="4">Whole embryo</tissue>
    </source>
</reference>
<dbReference type="InterPro" id="IPR000101">
    <property type="entry name" value="GGT_peptidase"/>
</dbReference>
<dbReference type="Gene3D" id="1.10.246.130">
    <property type="match status" value="1"/>
</dbReference>
<proteinExistence type="evidence at transcript level"/>
<evidence type="ECO:0000313" key="4">
    <source>
        <dbReference type="EMBL" id="CAB3248963.1"/>
    </source>
</evidence>
<dbReference type="PANTHER" id="PTHR43881">
    <property type="entry name" value="GAMMA-GLUTAMYLTRANSPEPTIDASE (AFU_ORTHOLOGUE AFUA_4G13580)"/>
    <property type="match status" value="1"/>
</dbReference>
<dbReference type="NCBIfam" id="TIGR00066">
    <property type="entry name" value="g_glut_trans"/>
    <property type="match status" value="1"/>
</dbReference>
<dbReference type="PANTHER" id="PTHR43881:SF1">
    <property type="entry name" value="GAMMA-GLUTAMYLTRANSPEPTIDASE (AFU_ORTHOLOGUE AFUA_4G13580)"/>
    <property type="match status" value="1"/>
</dbReference>
<dbReference type="Pfam" id="PF01019">
    <property type="entry name" value="G_glu_transpept"/>
    <property type="match status" value="1"/>
</dbReference>